<sequence length="190" mass="20484">MKKTFGFTLIELLLSVLLIVILMGVALVVINPVQVRSKATDSQRAADIKTIQAALERYYLRYRAYPASIANNTSTSESVFVKVTGTDNLSSQLLAVDGTLGSAVLTQIPNDPEYSSSAPASACTDTTSRRYNYWAPALSTSSARASRYVLTTMMSVPTSNDTNPCGSLTNWSGICGSFMTSDYCYGVEGR</sequence>
<keyword evidence="4 6" id="KW-1133">Transmembrane helix</keyword>
<feature type="transmembrane region" description="Helical" evidence="6">
    <location>
        <begin position="12"/>
        <end position="30"/>
    </location>
</feature>
<keyword evidence="5 6" id="KW-0472">Membrane</keyword>
<dbReference type="Gene3D" id="3.30.700.10">
    <property type="entry name" value="Glycoprotein, Type 4 Pilin"/>
    <property type="match status" value="1"/>
</dbReference>
<name>A0A1F4VDZ3_UNCKA</name>
<organism evidence="7 8">
    <name type="scientific">candidate division WWE3 bacterium RIFCSPLOWO2_01_FULL_41_18</name>
    <dbReference type="NCBI Taxonomy" id="1802625"/>
    <lineage>
        <taxon>Bacteria</taxon>
        <taxon>Katanobacteria</taxon>
    </lineage>
</organism>
<evidence type="ECO:0000256" key="2">
    <source>
        <dbReference type="ARBA" id="ARBA00022481"/>
    </source>
</evidence>
<evidence type="ECO:0000313" key="8">
    <source>
        <dbReference type="Proteomes" id="UP000176504"/>
    </source>
</evidence>
<dbReference type="SUPFAM" id="SSF54523">
    <property type="entry name" value="Pili subunits"/>
    <property type="match status" value="1"/>
</dbReference>
<evidence type="ECO:0008006" key="9">
    <source>
        <dbReference type="Google" id="ProtNLM"/>
    </source>
</evidence>
<dbReference type="Pfam" id="PF07963">
    <property type="entry name" value="N_methyl"/>
    <property type="match status" value="1"/>
</dbReference>
<gene>
    <name evidence="7" type="ORF">A3A78_00415</name>
</gene>
<dbReference type="PANTHER" id="PTHR30093">
    <property type="entry name" value="GENERAL SECRETION PATHWAY PROTEIN G"/>
    <property type="match status" value="1"/>
</dbReference>
<evidence type="ECO:0000256" key="4">
    <source>
        <dbReference type="ARBA" id="ARBA00022989"/>
    </source>
</evidence>
<evidence type="ECO:0000256" key="5">
    <source>
        <dbReference type="ARBA" id="ARBA00023136"/>
    </source>
</evidence>
<evidence type="ECO:0000256" key="3">
    <source>
        <dbReference type="ARBA" id="ARBA00022692"/>
    </source>
</evidence>
<accession>A0A1F4VDZ3</accession>
<dbReference type="EMBL" id="MEVI01000002">
    <property type="protein sequence ID" value="OGC55407.1"/>
    <property type="molecule type" value="Genomic_DNA"/>
</dbReference>
<dbReference type="Proteomes" id="UP000176504">
    <property type="component" value="Unassembled WGS sequence"/>
</dbReference>
<evidence type="ECO:0000256" key="1">
    <source>
        <dbReference type="ARBA" id="ARBA00004167"/>
    </source>
</evidence>
<dbReference type="AlphaFoldDB" id="A0A1F4VDZ3"/>
<evidence type="ECO:0000313" key="7">
    <source>
        <dbReference type="EMBL" id="OGC55407.1"/>
    </source>
</evidence>
<dbReference type="PANTHER" id="PTHR30093:SF44">
    <property type="entry name" value="TYPE II SECRETION SYSTEM CORE PROTEIN G"/>
    <property type="match status" value="1"/>
</dbReference>
<dbReference type="GO" id="GO:0016020">
    <property type="term" value="C:membrane"/>
    <property type="evidence" value="ECO:0007669"/>
    <property type="project" value="UniProtKB-SubCell"/>
</dbReference>
<dbReference type="InterPro" id="IPR012902">
    <property type="entry name" value="N_methyl_site"/>
</dbReference>
<comment type="subcellular location">
    <subcellularLocation>
        <location evidence="1">Membrane</location>
        <topology evidence="1">Single-pass membrane protein</topology>
    </subcellularLocation>
</comment>
<proteinExistence type="predicted"/>
<evidence type="ECO:0000256" key="6">
    <source>
        <dbReference type="SAM" id="Phobius"/>
    </source>
</evidence>
<reference evidence="7 8" key="1">
    <citation type="journal article" date="2016" name="Nat. Commun.">
        <title>Thousands of microbial genomes shed light on interconnected biogeochemical processes in an aquifer system.</title>
        <authorList>
            <person name="Anantharaman K."/>
            <person name="Brown C.T."/>
            <person name="Hug L.A."/>
            <person name="Sharon I."/>
            <person name="Castelle C.J."/>
            <person name="Probst A.J."/>
            <person name="Thomas B.C."/>
            <person name="Singh A."/>
            <person name="Wilkins M.J."/>
            <person name="Karaoz U."/>
            <person name="Brodie E.L."/>
            <person name="Williams K.H."/>
            <person name="Hubbard S.S."/>
            <person name="Banfield J.F."/>
        </authorList>
    </citation>
    <scope>NUCLEOTIDE SEQUENCE [LARGE SCALE GENOMIC DNA]</scope>
</reference>
<comment type="caution">
    <text evidence="7">The sequence shown here is derived from an EMBL/GenBank/DDBJ whole genome shotgun (WGS) entry which is preliminary data.</text>
</comment>
<protein>
    <recommendedName>
        <fullName evidence="9">Type II secretion system protein GspG C-terminal domain-containing protein</fullName>
    </recommendedName>
</protein>
<keyword evidence="2" id="KW-0488">Methylation</keyword>
<dbReference type="InterPro" id="IPR045584">
    <property type="entry name" value="Pilin-like"/>
</dbReference>
<keyword evidence="3 6" id="KW-0812">Transmembrane</keyword>